<feature type="chain" id="PRO_5010531452" evidence="11">
    <location>
        <begin position="21"/>
        <end position="419"/>
    </location>
</feature>
<name>A0A1T5HVN2_9GAMM</name>
<feature type="domain" description="Trimeric autotransporter adhesin YadA-like head" evidence="13">
    <location>
        <begin position="67"/>
        <end position="93"/>
    </location>
</feature>
<feature type="signal peptide" evidence="11">
    <location>
        <begin position="1"/>
        <end position="20"/>
    </location>
</feature>
<dbReference type="CDD" id="cd12820">
    <property type="entry name" value="LbR_YadA-like"/>
    <property type="match status" value="1"/>
</dbReference>
<keyword evidence="6" id="KW-0812">Transmembrane</keyword>
<protein>
    <submittedName>
        <fullName evidence="15">Adhesin YadA</fullName>
    </submittedName>
</protein>
<dbReference type="InterPro" id="IPR011049">
    <property type="entry name" value="Serralysin-like_metalloprot_C"/>
</dbReference>
<evidence type="ECO:0000256" key="5">
    <source>
        <dbReference type="ARBA" id="ARBA00022452"/>
    </source>
</evidence>
<dbReference type="GO" id="GO:0009279">
    <property type="term" value="C:cell outer membrane"/>
    <property type="evidence" value="ECO:0007669"/>
    <property type="project" value="UniProtKB-SubCell"/>
</dbReference>
<feature type="domain" description="Trimeric autotransporter adhesin YadA-like head" evidence="13">
    <location>
        <begin position="42"/>
        <end position="65"/>
    </location>
</feature>
<organism evidence="15 16">
    <name type="scientific">Photobacterium piscicola</name>
    <dbReference type="NCBI Taxonomy" id="1378299"/>
    <lineage>
        <taxon>Bacteria</taxon>
        <taxon>Pseudomonadati</taxon>
        <taxon>Pseudomonadota</taxon>
        <taxon>Gammaproteobacteria</taxon>
        <taxon>Vibrionales</taxon>
        <taxon>Vibrionaceae</taxon>
        <taxon>Photobacterium</taxon>
    </lineage>
</organism>
<evidence type="ECO:0000256" key="7">
    <source>
        <dbReference type="ARBA" id="ARBA00022729"/>
    </source>
</evidence>
<keyword evidence="7 11" id="KW-0732">Signal</keyword>
<keyword evidence="4" id="KW-0813">Transport</keyword>
<evidence type="ECO:0000259" key="13">
    <source>
        <dbReference type="Pfam" id="PF05658"/>
    </source>
</evidence>
<dbReference type="GO" id="GO:0009986">
    <property type="term" value="C:cell surface"/>
    <property type="evidence" value="ECO:0007669"/>
    <property type="project" value="UniProtKB-SubCell"/>
</dbReference>
<evidence type="ECO:0000256" key="3">
    <source>
        <dbReference type="ARBA" id="ARBA00005848"/>
    </source>
</evidence>
<dbReference type="OrthoDB" id="1631723at2"/>
<comment type="similarity">
    <text evidence="3">Belongs to the autotransporter-2 (AT-2) (TC 1.B.40) family.</text>
</comment>
<dbReference type="InterPro" id="IPR005594">
    <property type="entry name" value="YadA_C"/>
</dbReference>
<feature type="domain" description="Trimeric autotransporter adhesin YadA-like head" evidence="13">
    <location>
        <begin position="123"/>
        <end position="149"/>
    </location>
</feature>
<dbReference type="Pfam" id="PF05662">
    <property type="entry name" value="YadA_stalk"/>
    <property type="match status" value="1"/>
</dbReference>
<evidence type="ECO:0000313" key="16">
    <source>
        <dbReference type="Proteomes" id="UP000189966"/>
    </source>
</evidence>
<dbReference type="Pfam" id="PF03895">
    <property type="entry name" value="YadA_anchor"/>
    <property type="match status" value="1"/>
</dbReference>
<dbReference type="Gene3D" id="2.150.10.10">
    <property type="entry name" value="Serralysin-like metalloprotease, C-terminal"/>
    <property type="match status" value="2"/>
</dbReference>
<keyword evidence="9" id="KW-0472">Membrane</keyword>
<dbReference type="EMBL" id="FUZI01000001">
    <property type="protein sequence ID" value="SKC30897.1"/>
    <property type="molecule type" value="Genomic_DNA"/>
</dbReference>
<dbReference type="InterPro" id="IPR045584">
    <property type="entry name" value="Pilin-like"/>
</dbReference>
<evidence type="ECO:0000256" key="10">
    <source>
        <dbReference type="ARBA" id="ARBA00023237"/>
    </source>
</evidence>
<dbReference type="InterPro" id="IPR008635">
    <property type="entry name" value="Coiled_stalk_dom"/>
</dbReference>
<evidence type="ECO:0000256" key="1">
    <source>
        <dbReference type="ARBA" id="ARBA00004241"/>
    </source>
</evidence>
<dbReference type="Gene3D" id="3.30.1300.30">
    <property type="entry name" value="GSPII I/J protein-like"/>
    <property type="match status" value="1"/>
</dbReference>
<dbReference type="Pfam" id="PF05658">
    <property type="entry name" value="YadA_head"/>
    <property type="match status" value="4"/>
</dbReference>
<keyword evidence="8" id="KW-0653">Protein transport</keyword>
<evidence type="ECO:0000256" key="2">
    <source>
        <dbReference type="ARBA" id="ARBA00004442"/>
    </source>
</evidence>
<evidence type="ECO:0000256" key="6">
    <source>
        <dbReference type="ARBA" id="ARBA00022692"/>
    </source>
</evidence>
<gene>
    <name evidence="15" type="primary">yadA</name>
    <name evidence="15" type="ORF">CZ809_00374</name>
</gene>
<evidence type="ECO:0000256" key="11">
    <source>
        <dbReference type="SAM" id="SignalP"/>
    </source>
</evidence>
<dbReference type="InterPro" id="IPR008640">
    <property type="entry name" value="Adhesin_Head_dom"/>
</dbReference>
<dbReference type="Proteomes" id="UP000189966">
    <property type="component" value="Unassembled WGS sequence"/>
</dbReference>
<feature type="domain" description="Trimeric autotransporter adhesin YadA-like C-terminal membrane anchor" evidence="12">
    <location>
        <begin position="369"/>
        <end position="419"/>
    </location>
</feature>
<evidence type="ECO:0000259" key="12">
    <source>
        <dbReference type="Pfam" id="PF03895"/>
    </source>
</evidence>
<evidence type="ECO:0000313" key="15">
    <source>
        <dbReference type="EMBL" id="SKC30897.1"/>
    </source>
</evidence>
<keyword evidence="5" id="KW-1134">Transmembrane beta strand</keyword>
<keyword evidence="10" id="KW-0998">Cell outer membrane</keyword>
<dbReference type="GO" id="GO:0015031">
    <property type="term" value="P:protein transport"/>
    <property type="evidence" value="ECO:0007669"/>
    <property type="project" value="UniProtKB-KW"/>
</dbReference>
<evidence type="ECO:0000256" key="8">
    <source>
        <dbReference type="ARBA" id="ARBA00022927"/>
    </source>
</evidence>
<dbReference type="RefSeq" id="WP_080155747.1">
    <property type="nucleotide sequence ID" value="NZ_FUZI01000001.1"/>
</dbReference>
<evidence type="ECO:0000256" key="9">
    <source>
        <dbReference type="ARBA" id="ARBA00023136"/>
    </source>
</evidence>
<sequence length="419" mass="42894">MKKHHLAYLILATLSASSMAETPTAQSNNVIIGNDANVKNSTTSISVGPNASAQGNSSVSEGYQAIAQGDAAVAIGVAATAVGDQSASFGSNANTHGNSSSSFGSGAIVKGIQAEAFGSTAHAIGNAAVAFGSGAQANGSYSTALGTNARSSTSNIAIGNYAHATGTRGSIAIGNQSQSIDGQVSFGNNQIQRRLEHVNSGIASTDAVNVSQLNKGIKATENYTNTKVASTLTEAKTYSHQQSVNAVQQANTYTDNKAATTLTTANNYSQQQSVNAVKQANSYTNDKSATTLTTANKYSHQQSINAVQQANTYTNNKSAATLSAANEYTDQKVDLLSHNIEKVHNQANAGIASAMAMTSIPMRQGYHYTLGMGVANYDNQSAMAIGGKFDVGQHGIVTLAASDDSQHDAGIAAGVGFGF</sequence>
<reference evidence="15 16" key="1">
    <citation type="submission" date="2017-02" db="EMBL/GenBank/DDBJ databases">
        <authorList>
            <person name="Peterson S.W."/>
        </authorList>
    </citation>
    <scope>NUCLEOTIDE SEQUENCE [LARGE SCALE GENOMIC DNA]</scope>
    <source>
        <strain evidence="16">type strain: NCCB 100098</strain>
    </source>
</reference>
<evidence type="ECO:0000259" key="14">
    <source>
        <dbReference type="Pfam" id="PF05662"/>
    </source>
</evidence>
<feature type="domain" description="Trimeric autotransporter adhesin YadA-like head" evidence="13">
    <location>
        <begin position="156"/>
        <end position="177"/>
    </location>
</feature>
<accession>A0A1T5HVN2</accession>
<comment type="subcellular location">
    <subcellularLocation>
        <location evidence="2">Cell outer membrane</location>
    </subcellularLocation>
    <subcellularLocation>
        <location evidence="1">Cell surface</location>
    </subcellularLocation>
</comment>
<feature type="domain" description="Trimeric autotransporter adhesin YadA-like stalk" evidence="14">
    <location>
        <begin position="198"/>
        <end position="227"/>
    </location>
</feature>
<dbReference type="AlphaFoldDB" id="A0A1T5HVN2"/>
<dbReference type="SUPFAM" id="SSF101967">
    <property type="entry name" value="Adhesin YadA, collagen-binding domain"/>
    <property type="match status" value="1"/>
</dbReference>
<proteinExistence type="inferred from homology"/>
<evidence type="ECO:0000256" key="4">
    <source>
        <dbReference type="ARBA" id="ARBA00022448"/>
    </source>
</evidence>
<dbReference type="SUPFAM" id="SSF54523">
    <property type="entry name" value="Pili subunits"/>
    <property type="match status" value="1"/>
</dbReference>